<feature type="transmembrane region" description="Helical" evidence="1">
    <location>
        <begin position="74"/>
        <end position="97"/>
    </location>
</feature>
<sequence length="103" mass="11306">MAFGWVVAGTVGQFLLAYMMFMLVVFAFSAVGSTHRISPFDSSVLDSAMYSVPASCIVSAIVVIVLYRMGAGKLAYLWYTAPLVLFSGYLVYIRLFIEPDSNL</sequence>
<evidence type="ECO:0000313" key="2">
    <source>
        <dbReference type="EMBL" id="RMJ04203.1"/>
    </source>
</evidence>
<dbReference type="OrthoDB" id="6370315at2"/>
<evidence type="ECO:0000256" key="1">
    <source>
        <dbReference type="SAM" id="Phobius"/>
    </source>
</evidence>
<protein>
    <submittedName>
        <fullName evidence="2">Uncharacterized protein</fullName>
    </submittedName>
</protein>
<dbReference type="Proteomes" id="UP000265903">
    <property type="component" value="Unassembled WGS sequence"/>
</dbReference>
<gene>
    <name evidence="2" type="ORF">DOQ08_01523</name>
</gene>
<name>A0A3M2RFW1_9GAMM</name>
<reference evidence="2 3" key="1">
    <citation type="submission" date="2018-08" db="EMBL/GenBank/DDBJ databases">
        <title>Whole Genome Sequence of the Moderate Halophilic Marine Bacterium Marinobacter litoralis Sw-45.</title>
        <authorList>
            <person name="Musa H."/>
        </authorList>
    </citation>
    <scope>NUCLEOTIDE SEQUENCE [LARGE SCALE GENOMIC DNA]</scope>
    <source>
        <strain evidence="2 3">Sw-45</strain>
    </source>
</reference>
<organism evidence="2 3">
    <name type="scientific">Marinobacter litoralis</name>
    <dbReference type="NCBI Taxonomy" id="187981"/>
    <lineage>
        <taxon>Bacteria</taxon>
        <taxon>Pseudomonadati</taxon>
        <taxon>Pseudomonadota</taxon>
        <taxon>Gammaproteobacteria</taxon>
        <taxon>Pseudomonadales</taxon>
        <taxon>Marinobacteraceae</taxon>
        <taxon>Marinobacter</taxon>
    </lineage>
</organism>
<dbReference type="RefSeq" id="WP_114334300.1">
    <property type="nucleotide sequence ID" value="NZ_QMDL01000002.1"/>
</dbReference>
<evidence type="ECO:0000313" key="3">
    <source>
        <dbReference type="Proteomes" id="UP000265903"/>
    </source>
</evidence>
<keyword evidence="1" id="KW-0812">Transmembrane</keyword>
<keyword evidence="1" id="KW-0472">Membrane</keyword>
<proteinExistence type="predicted"/>
<keyword evidence="3" id="KW-1185">Reference proteome</keyword>
<feature type="transmembrane region" description="Helical" evidence="1">
    <location>
        <begin position="7"/>
        <end position="28"/>
    </location>
</feature>
<feature type="transmembrane region" description="Helical" evidence="1">
    <location>
        <begin position="48"/>
        <end position="67"/>
    </location>
</feature>
<comment type="caution">
    <text evidence="2">The sequence shown here is derived from an EMBL/GenBank/DDBJ whole genome shotgun (WGS) entry which is preliminary data.</text>
</comment>
<keyword evidence="1" id="KW-1133">Transmembrane helix</keyword>
<dbReference type="AlphaFoldDB" id="A0A3M2RFW1"/>
<dbReference type="EMBL" id="QMDL01000002">
    <property type="protein sequence ID" value="RMJ04203.1"/>
    <property type="molecule type" value="Genomic_DNA"/>
</dbReference>
<accession>A0A3M2RFW1</accession>